<name>A0ABY7B5A3_9PSEU</name>
<organism evidence="1 2">
    <name type="scientific">Amycolatopsis cynarae</name>
    <dbReference type="NCBI Taxonomy" id="2995223"/>
    <lineage>
        <taxon>Bacteria</taxon>
        <taxon>Bacillati</taxon>
        <taxon>Actinomycetota</taxon>
        <taxon>Actinomycetes</taxon>
        <taxon>Pseudonocardiales</taxon>
        <taxon>Pseudonocardiaceae</taxon>
        <taxon>Amycolatopsis</taxon>
    </lineage>
</organism>
<keyword evidence="2" id="KW-1185">Reference proteome</keyword>
<dbReference type="InterPro" id="IPR046003">
    <property type="entry name" value="DUF5959"/>
</dbReference>
<evidence type="ECO:0000313" key="1">
    <source>
        <dbReference type="EMBL" id="WAL65978.1"/>
    </source>
</evidence>
<dbReference type="RefSeq" id="WP_268756122.1">
    <property type="nucleotide sequence ID" value="NZ_CP113836.1"/>
</dbReference>
<accession>A0ABY7B5A3</accession>
<sequence length="118" mass="12922">MATEFVGGKLELVLMPSDLQDWESSLDSLSAGRNIRWLDDGRSPEIDVSAPDSDGSVKVTVIDRPSSGASVTLELPVPDGWIDDHRDRLRSVREAWPSEVLEPSPGVYEWRAGSPPAH</sequence>
<gene>
    <name evidence="1" type="ORF">ORV05_34860</name>
</gene>
<dbReference type="EMBL" id="CP113836">
    <property type="protein sequence ID" value="WAL65978.1"/>
    <property type="molecule type" value="Genomic_DNA"/>
</dbReference>
<proteinExistence type="predicted"/>
<reference evidence="1" key="1">
    <citation type="submission" date="2022-11" db="EMBL/GenBank/DDBJ databases">
        <authorList>
            <person name="Mo P."/>
        </authorList>
    </citation>
    <scope>NUCLEOTIDE SEQUENCE</scope>
    <source>
        <strain evidence="1">HUAS 11-8</strain>
    </source>
</reference>
<dbReference type="Proteomes" id="UP001163203">
    <property type="component" value="Chromosome"/>
</dbReference>
<evidence type="ECO:0000313" key="2">
    <source>
        <dbReference type="Proteomes" id="UP001163203"/>
    </source>
</evidence>
<dbReference type="Pfam" id="PF19384">
    <property type="entry name" value="DUF5959"/>
    <property type="match status" value="1"/>
</dbReference>
<protein>
    <submittedName>
        <fullName evidence="1">DUF5959 family protein</fullName>
    </submittedName>
</protein>